<keyword evidence="5 7" id="KW-0472">Membrane</keyword>
<protein>
    <submittedName>
        <fullName evidence="8">Transmembrane anterior posterior transformation protein 1-like protein</fullName>
    </submittedName>
</protein>
<reference evidence="8" key="1">
    <citation type="journal article" date="2012" name="Nature">
        <title>The oyster genome reveals stress adaptation and complexity of shell formation.</title>
        <authorList>
            <person name="Zhang G."/>
            <person name="Fang X."/>
            <person name="Guo X."/>
            <person name="Li L."/>
            <person name="Luo R."/>
            <person name="Xu F."/>
            <person name="Yang P."/>
            <person name="Zhang L."/>
            <person name="Wang X."/>
            <person name="Qi H."/>
            <person name="Xiong Z."/>
            <person name="Que H."/>
            <person name="Xie Y."/>
            <person name="Holland P.W."/>
            <person name="Paps J."/>
            <person name="Zhu Y."/>
            <person name="Wu F."/>
            <person name="Chen Y."/>
            <person name="Wang J."/>
            <person name="Peng C."/>
            <person name="Meng J."/>
            <person name="Yang L."/>
            <person name="Liu J."/>
            <person name="Wen B."/>
            <person name="Zhang N."/>
            <person name="Huang Z."/>
            <person name="Zhu Q."/>
            <person name="Feng Y."/>
            <person name="Mount A."/>
            <person name="Hedgecock D."/>
            <person name="Xu Z."/>
            <person name="Liu Y."/>
            <person name="Domazet-Loso T."/>
            <person name="Du Y."/>
            <person name="Sun X."/>
            <person name="Zhang S."/>
            <person name="Liu B."/>
            <person name="Cheng P."/>
            <person name="Jiang X."/>
            <person name="Li J."/>
            <person name="Fan D."/>
            <person name="Wang W."/>
            <person name="Fu W."/>
            <person name="Wang T."/>
            <person name="Wang B."/>
            <person name="Zhang J."/>
            <person name="Peng Z."/>
            <person name="Li Y."/>
            <person name="Li N."/>
            <person name="Wang J."/>
            <person name="Chen M."/>
            <person name="He Y."/>
            <person name="Tan F."/>
            <person name="Song X."/>
            <person name="Zheng Q."/>
            <person name="Huang R."/>
            <person name="Yang H."/>
            <person name="Du X."/>
            <person name="Chen L."/>
            <person name="Yang M."/>
            <person name="Gaffney P.M."/>
            <person name="Wang S."/>
            <person name="Luo L."/>
            <person name="She Z."/>
            <person name="Ming Y."/>
            <person name="Huang W."/>
            <person name="Zhang S."/>
            <person name="Huang B."/>
            <person name="Zhang Y."/>
            <person name="Qu T."/>
            <person name="Ni P."/>
            <person name="Miao G."/>
            <person name="Wang J."/>
            <person name="Wang Q."/>
            <person name="Steinberg C.E."/>
            <person name="Wang H."/>
            <person name="Li N."/>
            <person name="Qian L."/>
            <person name="Zhang G."/>
            <person name="Li Y."/>
            <person name="Yang H."/>
            <person name="Liu X."/>
            <person name="Wang J."/>
            <person name="Yin Y."/>
            <person name="Wang J."/>
        </authorList>
    </citation>
    <scope>NUCLEOTIDE SEQUENCE [LARGE SCALE GENOMIC DNA]</scope>
    <source>
        <strain evidence="8">05x7-T-G4-1.051#20</strain>
    </source>
</reference>
<proteinExistence type="inferred from homology"/>
<gene>
    <name evidence="8" type="ORF">CGI_10025201</name>
</gene>
<evidence type="ECO:0000256" key="1">
    <source>
        <dbReference type="ARBA" id="ARBA00004141"/>
    </source>
</evidence>
<accession>K1RDF0</accession>
<sequence length="609" mass="70329">MENTQDINRKQHGAGDDDENTTEKTTETKATRMSMMSFFTTELTRGYLLERDKAKFSERRERVYTFMKTPRELEKFLVYGFLQCLDAFLFYFTFLPVRIVLAFLKILTHPCGVLIPRCEILEPAQICDILKGVILVFCFLIVNYIDTSMMYHLVRGQAVIKLYVFYNMLDMADKLFSSFGQDILDSLFWTATEPKDRKREHIGVLPHLVIAIIYVVIHTLLILFQATVLLVAFNSHNKALLTVMMSNNFVEIKGSLFKKIDKGFLFHISCSDVKERFLYIVLLAIVFIRNMTEFSWDPQHVWVILPDAVMVFVAEILVDWVKHAFILKFNEIPADVYHSFSTRLAEDMVANRQSRVSDSKSEKILRRKHVAFIDYSDLVSRRMGFTPIPLAVLVLRICTKSFKVSGYTGLGILILLYLCLMTFKVFNSIVLLGKAYTLIEEKEKMEFDEQQNKKFDKQEFVIDPNSLEKFNQVYQKTSMKARFPSCAESNLSQSIPNIHEKCQETELRKFDSVMELPVTSHRKVDLHSDVLEEKQENGCNDTNVKEADLNVSHTQERQGVEADDSKVLGGHSEEKTIRRRTFGGESSEIEDPHSSSPNRKRLLSTESTV</sequence>
<evidence type="ECO:0000256" key="4">
    <source>
        <dbReference type="ARBA" id="ARBA00022989"/>
    </source>
</evidence>
<feature type="compositionally biased region" description="Basic and acidic residues" evidence="6">
    <location>
        <begin position="550"/>
        <end position="576"/>
    </location>
</feature>
<feature type="transmembrane region" description="Helical" evidence="7">
    <location>
        <begin position="404"/>
        <end position="423"/>
    </location>
</feature>
<feature type="compositionally biased region" description="Basic and acidic residues" evidence="6">
    <location>
        <begin position="7"/>
        <end position="27"/>
    </location>
</feature>
<name>K1RDF0_MAGGI</name>
<feature type="transmembrane region" description="Helical" evidence="7">
    <location>
        <begin position="76"/>
        <end position="103"/>
    </location>
</feature>
<comment type="subcellular location">
    <subcellularLocation>
        <location evidence="1">Membrane</location>
        <topology evidence="1">Multi-pass membrane protein</topology>
    </subcellularLocation>
</comment>
<dbReference type="AlphaFoldDB" id="K1RDF0"/>
<feature type="transmembrane region" description="Helical" evidence="7">
    <location>
        <begin position="204"/>
        <end position="233"/>
    </location>
</feature>
<evidence type="ECO:0000256" key="5">
    <source>
        <dbReference type="ARBA" id="ARBA00023136"/>
    </source>
</evidence>
<dbReference type="InParanoid" id="K1RDF0"/>
<dbReference type="GO" id="GO:0005789">
    <property type="term" value="C:endoplasmic reticulum membrane"/>
    <property type="evidence" value="ECO:0007669"/>
    <property type="project" value="TreeGrafter"/>
</dbReference>
<feature type="transmembrane region" description="Helical" evidence="7">
    <location>
        <begin position="302"/>
        <end position="321"/>
    </location>
</feature>
<feature type="transmembrane region" description="Helical" evidence="7">
    <location>
        <begin position="123"/>
        <end position="145"/>
    </location>
</feature>
<feature type="region of interest" description="Disordered" evidence="6">
    <location>
        <begin position="550"/>
        <end position="609"/>
    </location>
</feature>
<comment type="similarity">
    <text evidence="2">Belongs to the TAPT1 family.</text>
</comment>
<dbReference type="FunCoup" id="K1RDF0">
    <property type="interactions" value="682"/>
</dbReference>
<evidence type="ECO:0000256" key="7">
    <source>
        <dbReference type="SAM" id="Phobius"/>
    </source>
</evidence>
<keyword evidence="4 7" id="KW-1133">Transmembrane helix</keyword>
<dbReference type="Pfam" id="PF05346">
    <property type="entry name" value="DUF747"/>
    <property type="match status" value="1"/>
</dbReference>
<dbReference type="EMBL" id="JH818105">
    <property type="protein sequence ID" value="EKC32111.1"/>
    <property type="molecule type" value="Genomic_DNA"/>
</dbReference>
<organism evidence="8">
    <name type="scientific">Magallana gigas</name>
    <name type="common">Pacific oyster</name>
    <name type="synonym">Crassostrea gigas</name>
    <dbReference type="NCBI Taxonomy" id="29159"/>
    <lineage>
        <taxon>Eukaryota</taxon>
        <taxon>Metazoa</taxon>
        <taxon>Spiralia</taxon>
        <taxon>Lophotrochozoa</taxon>
        <taxon>Mollusca</taxon>
        <taxon>Bivalvia</taxon>
        <taxon>Autobranchia</taxon>
        <taxon>Pteriomorphia</taxon>
        <taxon>Ostreida</taxon>
        <taxon>Ostreoidea</taxon>
        <taxon>Ostreidae</taxon>
        <taxon>Magallana</taxon>
    </lineage>
</organism>
<evidence type="ECO:0000313" key="8">
    <source>
        <dbReference type="EMBL" id="EKC32111.1"/>
    </source>
</evidence>
<evidence type="ECO:0000256" key="2">
    <source>
        <dbReference type="ARBA" id="ARBA00008803"/>
    </source>
</evidence>
<dbReference type="PANTHER" id="PTHR13317">
    <property type="entry name" value="TRANSMEMBRANE ANTERIOR POSTERIOR TRANSFORMATION PROTEIN 1 HOMOLOG"/>
    <property type="match status" value="1"/>
</dbReference>
<dbReference type="InterPro" id="IPR008010">
    <property type="entry name" value="Tatp1"/>
</dbReference>
<dbReference type="HOGENOM" id="CLU_003655_3_1_1"/>
<dbReference type="PANTHER" id="PTHR13317:SF4">
    <property type="entry name" value="TRANSMEMBRANE ANTERIOR POSTERIOR TRANSFORMATION PROTEIN 1 HOMOLOG"/>
    <property type="match status" value="1"/>
</dbReference>
<dbReference type="GO" id="GO:0036064">
    <property type="term" value="C:ciliary basal body"/>
    <property type="evidence" value="ECO:0007669"/>
    <property type="project" value="TreeGrafter"/>
</dbReference>
<dbReference type="GO" id="GO:0045724">
    <property type="term" value="P:positive regulation of cilium assembly"/>
    <property type="evidence" value="ECO:0007669"/>
    <property type="project" value="TreeGrafter"/>
</dbReference>
<feature type="region of interest" description="Disordered" evidence="6">
    <location>
        <begin position="1"/>
        <end position="27"/>
    </location>
</feature>
<keyword evidence="3 7" id="KW-0812">Transmembrane</keyword>
<evidence type="ECO:0000256" key="6">
    <source>
        <dbReference type="SAM" id="MobiDB-lite"/>
    </source>
</evidence>
<evidence type="ECO:0000256" key="3">
    <source>
        <dbReference type="ARBA" id="ARBA00022692"/>
    </source>
</evidence>